<name>A0A6P9CR99_PANGU</name>
<evidence type="ECO:0000256" key="13">
    <source>
        <dbReference type="PROSITE-ProRule" id="PRU00043"/>
    </source>
</evidence>
<dbReference type="Gene3D" id="2.60.40.60">
    <property type="entry name" value="Cadherins"/>
    <property type="match status" value="6"/>
</dbReference>
<keyword evidence="7 13" id="KW-0106">Calcium</keyword>
<reference evidence="20" key="1">
    <citation type="submission" date="2025-08" db="UniProtKB">
        <authorList>
            <consortium name="RefSeq"/>
        </authorList>
    </citation>
    <scope>IDENTIFICATION</scope>
    <source>
        <tissue evidence="20">Blood</tissue>
    </source>
</reference>
<dbReference type="SMART" id="SM01055">
    <property type="entry name" value="Cadherin_pro"/>
    <property type="match status" value="1"/>
</dbReference>
<dbReference type="PANTHER" id="PTHR24025:SF0">
    <property type="entry name" value="DESMOCOLLIN-2"/>
    <property type="match status" value="1"/>
</dbReference>
<dbReference type="Proteomes" id="UP001652622">
    <property type="component" value="Unplaced"/>
</dbReference>
<evidence type="ECO:0000256" key="16">
    <source>
        <dbReference type="SAM" id="Phobius"/>
    </source>
</evidence>
<dbReference type="FunFam" id="2.60.40.60:FF:000027">
    <property type="entry name" value="Cadherin 2"/>
    <property type="match status" value="1"/>
</dbReference>
<dbReference type="PRINTS" id="PR01818">
    <property type="entry name" value="DESMOCADHERN"/>
</dbReference>
<evidence type="ECO:0000256" key="11">
    <source>
        <dbReference type="ARBA" id="ARBA00023136"/>
    </source>
</evidence>
<dbReference type="GO" id="GO:0005886">
    <property type="term" value="C:plasma membrane"/>
    <property type="evidence" value="ECO:0007669"/>
    <property type="project" value="UniProtKB-SubCell"/>
</dbReference>
<dbReference type="InParanoid" id="A0A6P9CR99"/>
<dbReference type="KEGG" id="pgut:117672734"/>
<feature type="chain" id="PRO_5028415868" evidence="17">
    <location>
        <begin position="35"/>
        <end position="906"/>
    </location>
</feature>
<evidence type="ECO:0000313" key="19">
    <source>
        <dbReference type="Proteomes" id="UP001652622"/>
    </source>
</evidence>
<dbReference type="Gene3D" id="4.10.900.10">
    <property type="entry name" value="TCF3-CBD (Catenin binding domain)"/>
    <property type="match status" value="1"/>
</dbReference>
<dbReference type="PROSITE" id="PS50268">
    <property type="entry name" value="CADHERIN_2"/>
    <property type="match status" value="4"/>
</dbReference>
<evidence type="ECO:0000256" key="5">
    <source>
        <dbReference type="ARBA" id="ARBA00022723"/>
    </source>
</evidence>
<dbReference type="SMART" id="SM00112">
    <property type="entry name" value="CA"/>
    <property type="match status" value="4"/>
</dbReference>
<dbReference type="Pfam" id="PF08758">
    <property type="entry name" value="Cadherin_pro"/>
    <property type="match status" value="1"/>
</dbReference>
<keyword evidence="17" id="KW-0732">Signal</keyword>
<evidence type="ECO:0000256" key="12">
    <source>
        <dbReference type="ARBA" id="ARBA00023180"/>
    </source>
</evidence>
<evidence type="ECO:0000256" key="3">
    <source>
        <dbReference type="ARBA" id="ARBA00022475"/>
    </source>
</evidence>
<dbReference type="FunFam" id="2.60.40.60:FF:000011">
    <property type="entry name" value="Cadherin 1"/>
    <property type="match status" value="1"/>
</dbReference>
<dbReference type="GeneID" id="117672734"/>
<evidence type="ECO:0000259" key="18">
    <source>
        <dbReference type="PROSITE" id="PS50268"/>
    </source>
</evidence>
<keyword evidence="6" id="KW-0677">Repeat</keyword>
<dbReference type="InterPro" id="IPR014868">
    <property type="entry name" value="Cadherin_pro_dom"/>
</dbReference>
<feature type="domain" description="Cadherin" evidence="18">
    <location>
        <begin position="359"/>
        <end position="475"/>
    </location>
</feature>
<dbReference type="InterPro" id="IPR027397">
    <property type="entry name" value="Catenin-bd_sf"/>
</dbReference>
<keyword evidence="5" id="KW-0479">Metal-binding</keyword>
<dbReference type="RefSeq" id="XP_034285544.1">
    <property type="nucleotide sequence ID" value="XM_034429653.2"/>
</dbReference>
<keyword evidence="9" id="KW-0965">Cell junction</keyword>
<feature type="domain" description="Cadherin" evidence="18">
    <location>
        <begin position="137"/>
        <end position="244"/>
    </location>
</feature>
<evidence type="ECO:0000256" key="9">
    <source>
        <dbReference type="ARBA" id="ARBA00022949"/>
    </source>
</evidence>
<gene>
    <name evidence="20" type="primary">LOC117672734</name>
</gene>
<evidence type="ECO:0000256" key="14">
    <source>
        <dbReference type="RuleBase" id="RU003318"/>
    </source>
</evidence>
<sequence>MVPRARTRHGGGPVGAACFQLLLSLLVLSLSCEACKKVTLNVPPKLNPGTPIGQVNLKGCLRTPHLISTSDPDFIVLEDGSIFTANAVSLSSGKKTFTILLKNLQNSQQKQIHVNLLSHAPKTHKTGEIVLRRSKRRWAPVPTTIMENSLGPFPMQIQQLSSDTAQKYNITYSIGGPGVDQPPLNYFYIEKETGNLFVTCPIDREEYAEFQIICYAKTLDGYTPEIPLVHLIRIEDDNDNPPIFNPDTVTFTILENSRSGTFIGQMTATDRDEPGTLHTKLKYRIVGQIPVSSRGSLFTVQADTGDISLHTPSLDREKIDRYTVLLEARDMGGQSFGLCNTGTVIIDVGDANDHAPMCEHGVYEVFVLENTVNAEVTKIGVIDKDVQGTPAWHATFNIIKGNEDDSFKIETNRDSNTGTLCIKKGLNYEKTKERRLEIVVNNEVPYVLAPNSGPISTSTCVVVVKVRDVDEGPEFNPKLYILDIKECLKAGTVVGHYSASDPETGNSEDIRYKILRDPCNWITMNNEGQISTTKMLDRDAPDLQLYQCNVTVAAVDRSGKTGTGTIVVNLLDENDNYPVIVPKEYIICRDRKPICLTAVDADIAPHTVPFTFSIPERDTQNWKLTENDERSVYLEPSDALSYGQYIIPIRVADNEGNFGISEIKVSLCDCTVPKDCIYKPPRDLPHQGSDVTLGIWAILAMILGSLLLLLILITLCGCFGGAPMAGTKHVHDDLANQNLIISNTEAPGEEVMDPNILPVKTGNIVTSDHGVASGVKTGGQESFEMVKGNQNIESVREQHTLGSAKGAHYTVDGRGYGQSMMDTYRYNYSEWQNFTHPRLNEKVYLCGQDEEHKHSDDYILSYNYEGRGSPAGSVGCCTDQQEEEALDFLDQLEPKFRTLAETCVKR</sequence>
<accession>A0A6P9CR99</accession>
<evidence type="ECO:0000256" key="6">
    <source>
        <dbReference type="ARBA" id="ARBA00022737"/>
    </source>
</evidence>
<feature type="signal peptide" evidence="17">
    <location>
        <begin position="1"/>
        <end position="34"/>
    </location>
</feature>
<keyword evidence="19" id="KW-1185">Reference proteome</keyword>
<dbReference type="FunFam" id="2.60.40.60:FF:000096">
    <property type="entry name" value="Desmocollin 2"/>
    <property type="match status" value="1"/>
</dbReference>
<dbReference type="GO" id="GO:0007156">
    <property type="term" value="P:homophilic cell adhesion via plasma membrane adhesion molecules"/>
    <property type="evidence" value="ECO:0007669"/>
    <property type="project" value="InterPro"/>
</dbReference>
<dbReference type="InterPro" id="IPR015919">
    <property type="entry name" value="Cadherin-like_sf"/>
</dbReference>
<evidence type="ECO:0000256" key="10">
    <source>
        <dbReference type="ARBA" id="ARBA00022989"/>
    </source>
</evidence>
<dbReference type="PROSITE" id="PS51257">
    <property type="entry name" value="PROKAR_LIPOPROTEIN"/>
    <property type="match status" value="1"/>
</dbReference>
<dbReference type="CDD" id="cd11304">
    <property type="entry name" value="Cadherin_repeat"/>
    <property type="match status" value="4"/>
</dbReference>
<feature type="domain" description="Cadherin" evidence="18">
    <location>
        <begin position="245"/>
        <end position="358"/>
    </location>
</feature>
<dbReference type="Pfam" id="PF00028">
    <property type="entry name" value="Cadherin"/>
    <property type="match status" value="4"/>
</dbReference>
<dbReference type="InterPro" id="IPR009122">
    <property type="entry name" value="Desmosomal_cadherin"/>
</dbReference>
<dbReference type="PANTHER" id="PTHR24025">
    <property type="entry name" value="DESMOGLEIN FAMILY MEMBER"/>
    <property type="match status" value="1"/>
</dbReference>
<keyword evidence="8 14" id="KW-0130">Cell adhesion</keyword>
<dbReference type="Pfam" id="PF01049">
    <property type="entry name" value="CADH_Y-type_LIR"/>
    <property type="match status" value="1"/>
</dbReference>
<keyword evidence="4 14" id="KW-0812">Transmembrane</keyword>
<dbReference type="PROSITE" id="PS00232">
    <property type="entry name" value="CADHERIN_1"/>
    <property type="match status" value="2"/>
</dbReference>
<evidence type="ECO:0000256" key="7">
    <source>
        <dbReference type="ARBA" id="ARBA00022837"/>
    </source>
</evidence>
<comment type="function">
    <text evidence="15">A component of desmosome cell-cell junctions which are required for positive regulation of cellular adhesion. Involved in the interaction of plaque proteins and intermediate filaments mediating cell-cell adhesion.</text>
</comment>
<dbReference type="FunFam" id="4.10.900.10:FF:000005">
    <property type="entry name" value="Desmocollin 2"/>
    <property type="match status" value="1"/>
</dbReference>
<evidence type="ECO:0000256" key="2">
    <source>
        <dbReference type="ARBA" id="ARBA00004568"/>
    </source>
</evidence>
<dbReference type="InterPro" id="IPR050971">
    <property type="entry name" value="Cadherin-domain_protein"/>
</dbReference>
<dbReference type="GO" id="GO:0005509">
    <property type="term" value="F:calcium ion binding"/>
    <property type="evidence" value="ECO:0007669"/>
    <property type="project" value="UniProtKB-UniRule"/>
</dbReference>
<dbReference type="OrthoDB" id="6079678at2759"/>
<dbReference type="PRINTS" id="PR01820">
    <property type="entry name" value="DESMOCOLLIN"/>
</dbReference>
<dbReference type="FunFam" id="2.60.40.60:FF:000022">
    <property type="entry name" value="Cadherin 2"/>
    <property type="match status" value="1"/>
</dbReference>
<dbReference type="InterPro" id="IPR020894">
    <property type="entry name" value="Cadherin_CS"/>
</dbReference>
<dbReference type="FunFam" id="2.60.40.60:FF:000083">
    <property type="entry name" value="Desmoglein 1"/>
    <property type="match status" value="1"/>
</dbReference>
<dbReference type="AlphaFoldDB" id="A0A6P9CR99"/>
<evidence type="ECO:0000313" key="20">
    <source>
        <dbReference type="RefSeq" id="XP_034285544.1"/>
    </source>
</evidence>
<keyword evidence="12" id="KW-0325">Glycoprotein</keyword>
<dbReference type="InterPro" id="IPR000233">
    <property type="entry name" value="Cadherin_Y-type_LIR"/>
</dbReference>
<evidence type="ECO:0000256" key="8">
    <source>
        <dbReference type="ARBA" id="ARBA00022889"/>
    </source>
</evidence>
<proteinExistence type="predicted"/>
<dbReference type="PRINTS" id="PR00205">
    <property type="entry name" value="CADHERIN"/>
</dbReference>
<dbReference type="GO" id="GO:0030057">
    <property type="term" value="C:desmosome"/>
    <property type="evidence" value="ECO:0007669"/>
    <property type="project" value="UniProtKB-SubCell"/>
</dbReference>
<keyword evidence="10 16" id="KW-1133">Transmembrane helix</keyword>
<keyword evidence="3" id="KW-1003">Cell membrane</keyword>
<protein>
    <submittedName>
        <fullName evidence="20">Desmocollin-2-like isoform X1</fullName>
    </submittedName>
</protein>
<evidence type="ECO:0000256" key="15">
    <source>
        <dbReference type="RuleBase" id="RU004358"/>
    </source>
</evidence>
<organism evidence="19 20">
    <name type="scientific">Pantherophis guttatus</name>
    <name type="common">Corn snake</name>
    <name type="synonym">Elaphe guttata</name>
    <dbReference type="NCBI Taxonomy" id="94885"/>
    <lineage>
        <taxon>Eukaryota</taxon>
        <taxon>Metazoa</taxon>
        <taxon>Chordata</taxon>
        <taxon>Craniata</taxon>
        <taxon>Vertebrata</taxon>
        <taxon>Euteleostomi</taxon>
        <taxon>Lepidosauria</taxon>
        <taxon>Squamata</taxon>
        <taxon>Bifurcata</taxon>
        <taxon>Unidentata</taxon>
        <taxon>Episquamata</taxon>
        <taxon>Toxicofera</taxon>
        <taxon>Serpentes</taxon>
        <taxon>Colubroidea</taxon>
        <taxon>Colubridae</taxon>
        <taxon>Colubrinae</taxon>
        <taxon>Pantherophis</taxon>
    </lineage>
</organism>
<feature type="transmembrane region" description="Helical" evidence="16">
    <location>
        <begin position="693"/>
        <end position="719"/>
    </location>
</feature>
<evidence type="ECO:0000256" key="17">
    <source>
        <dbReference type="SAM" id="SignalP"/>
    </source>
</evidence>
<feature type="domain" description="Cadherin" evidence="18">
    <location>
        <begin position="476"/>
        <end position="580"/>
    </location>
</feature>
<evidence type="ECO:0000256" key="4">
    <source>
        <dbReference type="ARBA" id="ARBA00022692"/>
    </source>
</evidence>
<keyword evidence="11 16" id="KW-0472">Membrane</keyword>
<dbReference type="OMA" id="VTICRHE"/>
<comment type="subcellular location">
    <subcellularLocation>
        <location evidence="2">Cell junction</location>
        <location evidence="2">Desmosome</location>
    </subcellularLocation>
    <subcellularLocation>
        <location evidence="1 14">Cell membrane</location>
        <topology evidence="1 14">Single-pass type I membrane protein</topology>
    </subcellularLocation>
</comment>
<dbReference type="InterPro" id="IPR002126">
    <property type="entry name" value="Cadherin-like_dom"/>
</dbReference>
<evidence type="ECO:0000256" key="1">
    <source>
        <dbReference type="ARBA" id="ARBA00004251"/>
    </source>
</evidence>
<dbReference type="SUPFAM" id="SSF49313">
    <property type="entry name" value="Cadherin-like"/>
    <property type="match status" value="6"/>
</dbReference>